<accession>A0A4U5QHH3</accession>
<dbReference type="AlphaFoldDB" id="A0A4U5QHH3"/>
<evidence type="ECO:0000256" key="1">
    <source>
        <dbReference type="SAM" id="Phobius"/>
    </source>
</evidence>
<feature type="transmembrane region" description="Helical" evidence="1">
    <location>
        <begin position="71"/>
        <end position="98"/>
    </location>
</feature>
<proteinExistence type="predicted"/>
<keyword evidence="1" id="KW-1133">Transmembrane helix</keyword>
<keyword evidence="1" id="KW-0472">Membrane</keyword>
<reference evidence="2" key="1">
    <citation type="submission" date="2018-10" db="EMBL/GenBank/DDBJ databases">
        <title>Population genomic analysis revealed the cold adaptation of white poplar.</title>
        <authorList>
            <person name="Liu Y.-J."/>
        </authorList>
    </citation>
    <scope>NUCLEOTIDE SEQUENCE [LARGE SCALE GENOMIC DNA]</scope>
    <source>
        <strain evidence="2">PAL-ZL1</strain>
    </source>
</reference>
<dbReference type="EMBL" id="RCHU01000293">
    <property type="protein sequence ID" value="TKS08497.1"/>
    <property type="molecule type" value="Genomic_DNA"/>
</dbReference>
<comment type="caution">
    <text evidence="2">The sequence shown here is derived from an EMBL/GenBank/DDBJ whole genome shotgun (WGS) entry which is preliminary data.</text>
</comment>
<evidence type="ECO:0000313" key="2">
    <source>
        <dbReference type="EMBL" id="TKS08497.1"/>
    </source>
</evidence>
<name>A0A4U5QHH3_POPAL</name>
<gene>
    <name evidence="2" type="ORF">D5086_0000102870</name>
</gene>
<protein>
    <submittedName>
        <fullName evidence="2">Uncharacterized protein</fullName>
    </submittedName>
</protein>
<sequence length="122" mass="13136">MGGIKTVLEQVGKSAKQSSQFANSEKDLRIPLKKYVEFLAATDEALVVTMVEEAGAMGKVSLAATSLSSSLIVSSIFDVLCLMTLIYCGGAASVMNFAMREFAILFKYLGVSGLQKRRKCLL</sequence>
<organism evidence="2">
    <name type="scientific">Populus alba</name>
    <name type="common">White poplar</name>
    <dbReference type="NCBI Taxonomy" id="43335"/>
    <lineage>
        <taxon>Eukaryota</taxon>
        <taxon>Viridiplantae</taxon>
        <taxon>Streptophyta</taxon>
        <taxon>Embryophyta</taxon>
        <taxon>Tracheophyta</taxon>
        <taxon>Spermatophyta</taxon>
        <taxon>Magnoliopsida</taxon>
        <taxon>eudicotyledons</taxon>
        <taxon>Gunneridae</taxon>
        <taxon>Pentapetalae</taxon>
        <taxon>rosids</taxon>
        <taxon>fabids</taxon>
        <taxon>Malpighiales</taxon>
        <taxon>Salicaceae</taxon>
        <taxon>Saliceae</taxon>
        <taxon>Populus</taxon>
    </lineage>
</organism>
<keyword evidence="1" id="KW-0812">Transmembrane</keyword>